<dbReference type="AlphaFoldDB" id="A0A1C5JTV2"/>
<protein>
    <submittedName>
        <fullName evidence="4">Phage major capsid protein, HK97 family</fullName>
    </submittedName>
</protein>
<feature type="region of interest" description="Disordered" evidence="2">
    <location>
        <begin position="78"/>
        <end position="112"/>
    </location>
</feature>
<feature type="domain" description="Phage capsid-like C-terminal" evidence="3">
    <location>
        <begin position="169"/>
        <end position="457"/>
    </location>
</feature>
<dbReference type="NCBIfam" id="TIGR01554">
    <property type="entry name" value="major_cap_HK97"/>
    <property type="match status" value="1"/>
</dbReference>
<gene>
    <name evidence="4" type="ORF">GA0070613_5421</name>
</gene>
<keyword evidence="5" id="KW-1185">Reference proteome</keyword>
<comment type="subcellular location">
    <subcellularLocation>
        <location evidence="1">Virion</location>
    </subcellularLocation>
</comment>
<dbReference type="Proteomes" id="UP000198221">
    <property type="component" value="Chromosome I"/>
</dbReference>
<dbReference type="InterPro" id="IPR024455">
    <property type="entry name" value="Phage_capsid"/>
</dbReference>
<proteinExistence type="predicted"/>
<dbReference type="OrthoDB" id="9806592at2"/>
<evidence type="ECO:0000313" key="4">
    <source>
        <dbReference type="EMBL" id="SCG73938.1"/>
    </source>
</evidence>
<reference evidence="5" key="1">
    <citation type="submission" date="2016-06" db="EMBL/GenBank/DDBJ databases">
        <authorList>
            <person name="Varghese N."/>
            <person name="Submissions Spin"/>
        </authorList>
    </citation>
    <scope>NUCLEOTIDE SEQUENCE [LARGE SCALE GENOMIC DNA]</scope>
    <source>
        <strain evidence="5">DSM 43819</strain>
    </source>
</reference>
<name>A0A1C5JTV2_9ACTN</name>
<feature type="compositionally biased region" description="Basic and acidic residues" evidence="2">
    <location>
        <begin position="89"/>
        <end position="107"/>
    </location>
</feature>
<dbReference type="RefSeq" id="WP_089014781.1">
    <property type="nucleotide sequence ID" value="NZ_LT607754.1"/>
</dbReference>
<dbReference type="Gene3D" id="3.30.2400.10">
    <property type="entry name" value="Major capsid protein gp5"/>
    <property type="match status" value="1"/>
</dbReference>
<evidence type="ECO:0000256" key="2">
    <source>
        <dbReference type="SAM" id="MobiDB-lite"/>
    </source>
</evidence>
<evidence type="ECO:0000256" key="1">
    <source>
        <dbReference type="ARBA" id="ARBA00004328"/>
    </source>
</evidence>
<sequence>MARTIQDVMAEHKAAKDKGRRLLDEMDEIVAISDTRDLSPGERERMDRIQRGIDRSIDATNELDDEWRQMIVNAGRPGSRLKAVPGSARDVDTHRSADASHRGHDGGSNEPRFVYTETRRPATVERGRSFGEHELVRAHAEMNAPTEKIVVDGHGSLGNLVRAMTTTSGSAVVPTVWASQIIDRARNVAAVLQAGAQVIPMAAKQVQVGRLTGDPAAAFRAEGSTITASDPTFDNVTLDSKTMSALVVGSLEWFQDAPNVDEVVSDAIARAVALNIDLVALHGSITTGAGTVNLPTPPNPRGVLGALNAVAASSVLGAQANGTPQTALSYWNEIIDTLFTVRGFNEQPTGVLWNAKAAQQYAKAYDSTGQPIAMPTAVAEVPRLITNQIPSYTQGTMANRATDVFAGAWNQLLIGQRLTFTLQTLTERYAENGQVGIVAHWRGDVQPARPRAFSVFKAIQGG</sequence>
<accession>A0A1C5JTV2</accession>
<evidence type="ECO:0000259" key="3">
    <source>
        <dbReference type="Pfam" id="PF05065"/>
    </source>
</evidence>
<dbReference type="InterPro" id="IPR054612">
    <property type="entry name" value="Phage_capsid-like_C"/>
</dbReference>
<dbReference type="Pfam" id="PF05065">
    <property type="entry name" value="Phage_capsid"/>
    <property type="match status" value="1"/>
</dbReference>
<organism evidence="4 5">
    <name type="scientific">Micromonospora inositola</name>
    <dbReference type="NCBI Taxonomy" id="47865"/>
    <lineage>
        <taxon>Bacteria</taxon>
        <taxon>Bacillati</taxon>
        <taxon>Actinomycetota</taxon>
        <taxon>Actinomycetes</taxon>
        <taxon>Micromonosporales</taxon>
        <taxon>Micromonosporaceae</taxon>
        <taxon>Micromonospora</taxon>
    </lineage>
</organism>
<evidence type="ECO:0000313" key="5">
    <source>
        <dbReference type="Proteomes" id="UP000198221"/>
    </source>
</evidence>
<dbReference type="EMBL" id="LT607754">
    <property type="protein sequence ID" value="SCG73938.1"/>
    <property type="molecule type" value="Genomic_DNA"/>
</dbReference>
<dbReference type="SUPFAM" id="SSF56563">
    <property type="entry name" value="Major capsid protein gp5"/>
    <property type="match status" value="1"/>
</dbReference>